<dbReference type="InterPro" id="IPR036443">
    <property type="entry name" value="Znf_RanBP2_sf"/>
</dbReference>
<dbReference type="Pfam" id="PF05020">
    <property type="entry name" value="zf-NPL4"/>
    <property type="match status" value="1"/>
</dbReference>
<dbReference type="EMBL" id="ATCN01000188">
    <property type="protein sequence ID" value="EPR79588.1"/>
    <property type="molecule type" value="Genomic_DNA"/>
</dbReference>
<dbReference type="InterPro" id="IPR016563">
    <property type="entry name" value="Npl4"/>
</dbReference>
<evidence type="ECO:0000256" key="5">
    <source>
        <dbReference type="ARBA" id="ARBA00022771"/>
    </source>
</evidence>
<comment type="caution">
    <text evidence="10">The sequence shown here is derived from an EMBL/GenBank/DDBJ whole genome shotgun (WGS) entry which is preliminary data.</text>
</comment>
<evidence type="ECO:0000256" key="7">
    <source>
        <dbReference type="PROSITE-ProRule" id="PRU00322"/>
    </source>
</evidence>
<dbReference type="Pfam" id="PF05021">
    <property type="entry name" value="NPL4"/>
    <property type="match status" value="1"/>
</dbReference>
<gene>
    <name evidence="10" type="ORF">SLOPH_1493</name>
</gene>
<dbReference type="Proteomes" id="UP000014978">
    <property type="component" value="Unassembled WGS sequence"/>
</dbReference>
<evidence type="ECO:0000256" key="3">
    <source>
        <dbReference type="ARBA" id="ARBA00019709"/>
    </source>
</evidence>
<feature type="region of interest" description="Disordered" evidence="8">
    <location>
        <begin position="388"/>
        <end position="419"/>
    </location>
</feature>
<sequence>MIIRIKSPTSLLRLNIPEDSTFDSILPSKFNTSSYILSFDAKHTEIIETDKPIGTITGIKNQIMLYATFTVKKDHVERKIVRDQDKLMCNHDSNAMCANCAPLDPWDEKYHKEKEIKYLSFETYKEKNRVEGRVLEMENYKNVCMHGENEKCVKCSGLIYLRPQIYRMTDHVEFDNVKNIEHFLSFYRNTNRQRFGYLIGKYQPYDRIPLGRKARVVAIYEPEQESYPDGFIIKEEKNHSLEYILKELELEVVGIIYTALGHTRDYFLNCLEIKFIADYQNKYPYYNNNKIFNSLLTSIVCTDDDAPNKNDINKRSNIKIEPYQISSQALALLNEEIIEPTTNPVCFKSKRIIVYRETSDKHTVEKKSEPYFPVDYFIVKPTYGILNNNTNEETKNNKSSNNMNEESNTNGNNLNANEDIKNNNLNTNVNKLNINTNNLSANNLNIKNIFFKNTEYFNDKNNSYKKLASFFNFDYAHNNFYNLNLLLRLSKESNIDNLLKSIKFNSIKYFNDYINSDEWKDIEIKMEKYKTVEWSCTQCTFINTKEKYECEMCGLPKE</sequence>
<dbReference type="VEuPathDB" id="MicrosporidiaDB:SLOPH_1493"/>
<dbReference type="AlphaFoldDB" id="S7XUL0"/>
<dbReference type="InterPro" id="IPR007717">
    <property type="entry name" value="NPL4_C"/>
</dbReference>
<proteinExistence type="predicted"/>
<protein>
    <recommendedName>
        <fullName evidence="3">Nuclear protein localization protein 4</fullName>
    </recommendedName>
</protein>
<dbReference type="HOGENOM" id="CLU_017172_3_0_1"/>
<evidence type="ECO:0000256" key="8">
    <source>
        <dbReference type="SAM" id="MobiDB-lite"/>
    </source>
</evidence>
<keyword evidence="11" id="KW-1185">Reference proteome</keyword>
<dbReference type="Gene3D" id="2.30.30.380">
    <property type="entry name" value="Zn-finger domain of Sec23/24"/>
    <property type="match status" value="1"/>
</dbReference>
<comment type="subcellular location">
    <subcellularLocation>
        <location evidence="2">Cytoplasm</location>
        <location evidence="2">Perinuclear region</location>
    </subcellularLocation>
    <subcellularLocation>
        <location evidence="1">Nucleus membrane</location>
        <topology evidence="1">Peripheral membrane protein</topology>
        <orientation evidence="1">Cytoplasmic side</orientation>
    </subcellularLocation>
</comment>
<dbReference type="GO" id="GO:0008270">
    <property type="term" value="F:zinc ion binding"/>
    <property type="evidence" value="ECO:0007669"/>
    <property type="project" value="UniProtKB-KW"/>
</dbReference>
<dbReference type="GO" id="GO:0043130">
    <property type="term" value="F:ubiquitin binding"/>
    <property type="evidence" value="ECO:0007669"/>
    <property type="project" value="TreeGrafter"/>
</dbReference>
<evidence type="ECO:0000256" key="6">
    <source>
        <dbReference type="ARBA" id="ARBA00022833"/>
    </source>
</evidence>
<dbReference type="PANTHER" id="PTHR12710:SF0">
    <property type="entry name" value="NUCLEAR PROTEIN LOCALIZATION PROTEIN 4 HOMOLOG"/>
    <property type="match status" value="1"/>
</dbReference>
<dbReference type="CDD" id="cd08061">
    <property type="entry name" value="MPN_NPL4"/>
    <property type="match status" value="1"/>
</dbReference>
<evidence type="ECO:0000256" key="2">
    <source>
        <dbReference type="ARBA" id="ARBA00004556"/>
    </source>
</evidence>
<dbReference type="PROSITE" id="PS50199">
    <property type="entry name" value="ZF_RANBP2_2"/>
    <property type="match status" value="1"/>
</dbReference>
<dbReference type="InterPro" id="IPR007716">
    <property type="entry name" value="NPL4_Zn-bd_put"/>
</dbReference>
<evidence type="ECO:0000313" key="10">
    <source>
        <dbReference type="EMBL" id="EPR79588.1"/>
    </source>
</evidence>
<dbReference type="GO" id="GO:0048471">
    <property type="term" value="C:perinuclear region of cytoplasm"/>
    <property type="evidence" value="ECO:0007669"/>
    <property type="project" value="UniProtKB-SubCell"/>
</dbReference>
<dbReference type="GO" id="GO:0006511">
    <property type="term" value="P:ubiquitin-dependent protein catabolic process"/>
    <property type="evidence" value="ECO:0007669"/>
    <property type="project" value="InterPro"/>
</dbReference>
<dbReference type="STRING" id="1358809.S7XUL0"/>
<reference evidence="11" key="1">
    <citation type="journal article" date="2013" name="PLoS Genet.">
        <title>The genome of Spraguea lophii and the basis of host-microsporidian interactions.</title>
        <authorList>
            <person name="Campbell S.E."/>
            <person name="Williams T.A."/>
            <person name="Yousuf A."/>
            <person name="Soanes D.M."/>
            <person name="Paszkiewicz K.H."/>
            <person name="Williams B.A.P."/>
        </authorList>
    </citation>
    <scope>NUCLEOTIDE SEQUENCE [LARGE SCALE GENOMIC DNA]</scope>
    <source>
        <strain evidence="11">42_110</strain>
    </source>
</reference>
<evidence type="ECO:0000256" key="1">
    <source>
        <dbReference type="ARBA" id="ARBA00004335"/>
    </source>
</evidence>
<dbReference type="GO" id="GO:0031625">
    <property type="term" value="F:ubiquitin protein ligase binding"/>
    <property type="evidence" value="ECO:0007669"/>
    <property type="project" value="TreeGrafter"/>
</dbReference>
<dbReference type="OrthoDB" id="10251089at2759"/>
<name>S7XUL0_SPRLO</name>
<organism evidence="10 11">
    <name type="scientific">Spraguea lophii (strain 42_110)</name>
    <name type="common">Microsporidian parasite</name>
    <dbReference type="NCBI Taxonomy" id="1358809"/>
    <lineage>
        <taxon>Eukaryota</taxon>
        <taxon>Fungi</taxon>
        <taxon>Fungi incertae sedis</taxon>
        <taxon>Microsporidia</taxon>
        <taxon>Spragueidae</taxon>
        <taxon>Spraguea</taxon>
    </lineage>
</organism>
<dbReference type="SUPFAM" id="SSF90209">
    <property type="entry name" value="Ran binding protein zinc finger-like"/>
    <property type="match status" value="1"/>
</dbReference>
<keyword evidence="6" id="KW-0862">Zinc</keyword>
<evidence type="ECO:0000256" key="4">
    <source>
        <dbReference type="ARBA" id="ARBA00022723"/>
    </source>
</evidence>
<keyword evidence="4" id="KW-0479">Metal-binding</keyword>
<dbReference type="InterPro" id="IPR001876">
    <property type="entry name" value="Znf_RanBP2"/>
</dbReference>
<dbReference type="InParanoid" id="S7XUL0"/>
<evidence type="ECO:0000259" key="9">
    <source>
        <dbReference type="PROSITE" id="PS50199"/>
    </source>
</evidence>
<evidence type="ECO:0000313" key="11">
    <source>
        <dbReference type="Proteomes" id="UP000014978"/>
    </source>
</evidence>
<dbReference type="PANTHER" id="PTHR12710">
    <property type="entry name" value="NUCLEAR PROTEIN LOCALIZATION 4"/>
    <property type="match status" value="1"/>
</dbReference>
<keyword evidence="5 7" id="KW-0863">Zinc-finger</keyword>
<dbReference type="GO" id="GO:0031965">
    <property type="term" value="C:nuclear membrane"/>
    <property type="evidence" value="ECO:0007669"/>
    <property type="project" value="UniProtKB-SubCell"/>
</dbReference>
<feature type="domain" description="RanBP2-type" evidence="9">
    <location>
        <begin position="530"/>
        <end position="558"/>
    </location>
</feature>
<dbReference type="PROSITE" id="PS01358">
    <property type="entry name" value="ZF_RANBP2_1"/>
    <property type="match status" value="1"/>
</dbReference>
<dbReference type="SMART" id="SM00547">
    <property type="entry name" value="ZnF_RBZ"/>
    <property type="match status" value="1"/>
</dbReference>
<dbReference type="OMA" id="MCANCAP"/>
<accession>S7XUL0</accession>
<dbReference type="FunCoup" id="S7XUL0">
    <property type="interactions" value="231"/>
</dbReference>